<dbReference type="Pfam" id="PF26557">
    <property type="entry name" value="Cullin_AB"/>
    <property type="match status" value="1"/>
</dbReference>
<dbReference type="Proteomes" id="UP000186922">
    <property type="component" value="Unassembled WGS sequence"/>
</dbReference>
<dbReference type="SMART" id="SM01013">
    <property type="entry name" value="APC2"/>
    <property type="match status" value="1"/>
</dbReference>
<dbReference type="PROSITE" id="PS50069">
    <property type="entry name" value="CULLIN_2"/>
    <property type="match status" value="1"/>
</dbReference>
<proteinExistence type="inferred from homology"/>
<dbReference type="SUPFAM" id="SSF75632">
    <property type="entry name" value="Cullin homology domain"/>
    <property type="match status" value="1"/>
</dbReference>
<evidence type="ECO:0000256" key="5">
    <source>
        <dbReference type="ARBA" id="ARBA00023306"/>
    </source>
</evidence>
<dbReference type="GO" id="GO:0006511">
    <property type="term" value="P:ubiquitin-dependent protein catabolic process"/>
    <property type="evidence" value="ECO:0007669"/>
    <property type="project" value="InterPro"/>
</dbReference>
<evidence type="ECO:0000313" key="10">
    <source>
        <dbReference type="Proteomes" id="UP000186922"/>
    </source>
</evidence>
<dbReference type="SMART" id="SM00182">
    <property type="entry name" value="CULLIN"/>
    <property type="match status" value="1"/>
</dbReference>
<feature type="compositionally biased region" description="Low complexity" evidence="7">
    <location>
        <begin position="31"/>
        <end position="40"/>
    </location>
</feature>
<dbReference type="InterPro" id="IPR059120">
    <property type="entry name" value="Cullin-like_AB"/>
</dbReference>
<evidence type="ECO:0000259" key="8">
    <source>
        <dbReference type="PROSITE" id="PS50069"/>
    </source>
</evidence>
<dbReference type="OrthoDB" id="5581181at2759"/>
<dbReference type="EMBL" id="BDGG01000009">
    <property type="protein sequence ID" value="GAV03513.1"/>
    <property type="molecule type" value="Genomic_DNA"/>
</dbReference>
<keyword evidence="3" id="KW-0498">Mitosis</keyword>
<dbReference type="GO" id="GO:0005680">
    <property type="term" value="C:anaphase-promoting complex"/>
    <property type="evidence" value="ECO:0007669"/>
    <property type="project" value="TreeGrafter"/>
</dbReference>
<dbReference type="Gene3D" id="3.30.230.130">
    <property type="entry name" value="Cullin, Chain C, Domain 2"/>
    <property type="match status" value="1"/>
</dbReference>
<dbReference type="InterPro" id="IPR057975">
    <property type="entry name" value="TPR_ANAPC2"/>
</dbReference>
<comment type="caution">
    <text evidence="9">The sequence shown here is derived from an EMBL/GenBank/DDBJ whole genome shotgun (WGS) entry which is preliminary data.</text>
</comment>
<evidence type="ECO:0000256" key="2">
    <source>
        <dbReference type="ARBA" id="ARBA00022618"/>
    </source>
</evidence>
<dbReference type="Gene3D" id="1.20.1310.10">
    <property type="entry name" value="Cullin Repeats"/>
    <property type="match status" value="1"/>
</dbReference>
<dbReference type="InterPro" id="IPR016158">
    <property type="entry name" value="Cullin_homology"/>
</dbReference>
<dbReference type="InterPro" id="IPR036390">
    <property type="entry name" value="WH_DNA-bd_sf"/>
</dbReference>
<feature type="compositionally biased region" description="Polar residues" evidence="7">
    <location>
        <begin position="20"/>
        <end position="30"/>
    </location>
</feature>
<dbReference type="InterPro" id="IPR044554">
    <property type="entry name" value="ANAPC2"/>
</dbReference>
<evidence type="ECO:0000256" key="3">
    <source>
        <dbReference type="ARBA" id="ARBA00022776"/>
    </source>
</evidence>
<evidence type="ECO:0000256" key="6">
    <source>
        <dbReference type="PROSITE-ProRule" id="PRU00330"/>
    </source>
</evidence>
<dbReference type="InterPro" id="IPR036317">
    <property type="entry name" value="Cullin_homology_sf"/>
</dbReference>
<dbReference type="InterPro" id="IPR014786">
    <property type="entry name" value="ANAPC2_C"/>
</dbReference>
<dbReference type="GO" id="GO:0031625">
    <property type="term" value="F:ubiquitin protein ligase binding"/>
    <property type="evidence" value="ECO:0007669"/>
    <property type="project" value="InterPro"/>
</dbReference>
<dbReference type="GO" id="GO:0051301">
    <property type="term" value="P:cell division"/>
    <property type="evidence" value="ECO:0007669"/>
    <property type="project" value="UniProtKB-KW"/>
</dbReference>
<feature type="region of interest" description="Disordered" evidence="7">
    <location>
        <begin position="1"/>
        <end position="49"/>
    </location>
</feature>
<keyword evidence="2" id="KW-0132">Cell division</keyword>
<evidence type="ECO:0000256" key="7">
    <source>
        <dbReference type="SAM" id="MobiDB-lite"/>
    </source>
</evidence>
<comment type="similarity">
    <text evidence="6">Belongs to the cullin family.</text>
</comment>
<evidence type="ECO:0000256" key="4">
    <source>
        <dbReference type="ARBA" id="ARBA00022786"/>
    </source>
</evidence>
<reference evidence="9 10" key="1">
    <citation type="journal article" date="2016" name="Nat. Commun.">
        <title>Extremotolerant tardigrade genome and improved radiotolerance of human cultured cells by tardigrade-unique protein.</title>
        <authorList>
            <person name="Hashimoto T."/>
            <person name="Horikawa D.D."/>
            <person name="Saito Y."/>
            <person name="Kuwahara H."/>
            <person name="Kozuka-Hata H."/>
            <person name="Shin-I T."/>
            <person name="Minakuchi Y."/>
            <person name="Ohishi K."/>
            <person name="Motoyama A."/>
            <person name="Aizu T."/>
            <person name="Enomoto A."/>
            <person name="Kondo K."/>
            <person name="Tanaka S."/>
            <person name="Hara Y."/>
            <person name="Koshikawa S."/>
            <person name="Sagara H."/>
            <person name="Miura T."/>
            <person name="Yokobori S."/>
            <person name="Miyagawa K."/>
            <person name="Suzuki Y."/>
            <person name="Kubo T."/>
            <person name="Oyama M."/>
            <person name="Kohara Y."/>
            <person name="Fujiyama A."/>
            <person name="Arakawa K."/>
            <person name="Katayama T."/>
            <person name="Toyoda A."/>
            <person name="Kunieda T."/>
        </authorList>
    </citation>
    <scope>NUCLEOTIDE SEQUENCE [LARGE SCALE GENOMIC DNA]</scope>
    <source>
        <strain evidence="9 10">YOKOZUNA-1</strain>
    </source>
</reference>
<keyword evidence="10" id="KW-1185">Reference proteome</keyword>
<dbReference type="AlphaFoldDB" id="A0A1D1VTI3"/>
<gene>
    <name evidence="9" type="primary">RvY_13922-1</name>
    <name evidence="9" type="synonym">RvY_13922.1</name>
    <name evidence="9" type="ORF">RvY_13922</name>
</gene>
<keyword evidence="5" id="KW-0131">Cell cycle</keyword>
<organism evidence="9 10">
    <name type="scientific">Ramazzottius varieornatus</name>
    <name type="common">Water bear</name>
    <name type="synonym">Tardigrade</name>
    <dbReference type="NCBI Taxonomy" id="947166"/>
    <lineage>
        <taxon>Eukaryota</taxon>
        <taxon>Metazoa</taxon>
        <taxon>Ecdysozoa</taxon>
        <taxon>Tardigrada</taxon>
        <taxon>Eutardigrada</taxon>
        <taxon>Parachela</taxon>
        <taxon>Hypsibioidea</taxon>
        <taxon>Ramazzottiidae</taxon>
        <taxon>Ramazzottius</taxon>
    </lineage>
</organism>
<dbReference type="PANTHER" id="PTHR45957:SF1">
    <property type="entry name" value="ANAPHASE-PROMOTING COMPLEX SUBUNIT 2"/>
    <property type="match status" value="1"/>
</dbReference>
<dbReference type="InterPro" id="IPR036388">
    <property type="entry name" value="WH-like_DNA-bd_sf"/>
</dbReference>
<evidence type="ECO:0000256" key="1">
    <source>
        <dbReference type="ARBA" id="ARBA00016068"/>
    </source>
</evidence>
<accession>A0A1D1VTI3</accession>
<dbReference type="Pfam" id="PF08672">
    <property type="entry name" value="ANAPC2"/>
    <property type="match status" value="1"/>
</dbReference>
<sequence>MPRGGRQSISESGTEEMVTEVNTTPCQTPSAPAGGIAAAGERPKSCKAPRRSVTKKADVAYGFFLPTSEDFDKWPGLQVWKESVQLQDSQCRWKLLLRQADYASAWSCVEQRTTKYLQETLLPFVDYRTELDDGKHVMLAFTGLHSVLCAVASAVCDDFRQHIKMPEFIAVVQPEAEQNYLDGIEEVDIAAMFRGEPLPEKRTEAPAKHSRLPAMDFETCVEPCSSPRTDFVAGSTESKRRRTMTPESEDATGARLMTGLSLSSTPERSAIQAAVMVEVAEKVSDFVDLRQLSSHELDRNPSVLSSQQNVFGALTNIVQQHYMQHFPLAMAVALRPVSQLMECMLDCQLNADNEPPKGKNAWSLFKGAFESSVRCMIELGLMESVVVPAFQLTCQQRVGREMVDMFDHEKKVKGFLTFHPPFSAISAVAQMIMGQTTCGQHLLFSYGMKSVTALVEWAKRQYIEQVVGNFFDLLLQWPKSKKTFIELKLLMDEASSHQVIYAVIVSLQRQFHSRLLRPGLNTQDILAVYTAAIRALRIVDPSRVIQDLVCQTVRVYLRSRPDTVRCIMSHITHINHSREGEENRKSSLPALDAMIEEEEQAMAESLLNPTNSASDIDMDNWEFWQPDPLYAELLTTSARTDRQADTIELLMSIYGGQDVFINEYQLILAEKLLGYYSFDAEEETKHLKMMTKRFGETLLQKSEVMSRDAIESKQYQRKMLSSKKLDADSKALPLPCGPAKRVMPVRTLVISQNYWPEIRAEKMKVPEALQQAMGEYTALFEEVTASRTIDVRPELGHVTFELHLDEGRSMHVRCNPVYVAIILHFTQQSIWPLDQLAQQLGLSAIVLKRKLQYWQRRNVLEECEANVYSVVADGSFLSQEDVRRMDDEEIESAVRYVAEVNPDEQSLQNQLQMFWKYMMNMLITVPTITIERLFSMVRMFIIRGQTKREVTIDHLRHFLDTKVRTRELIFLNNKYSLPKKDAKEA</sequence>
<dbReference type="STRING" id="947166.A0A1D1VTI3"/>
<name>A0A1D1VTI3_RAMVA</name>
<keyword evidence="4" id="KW-0833">Ubl conjugation pathway</keyword>
<protein>
    <recommendedName>
        <fullName evidence="1">Anaphase-promoting complex subunit 2</fullName>
    </recommendedName>
</protein>
<feature type="region of interest" description="Disordered" evidence="7">
    <location>
        <begin position="229"/>
        <end position="251"/>
    </location>
</feature>
<dbReference type="GO" id="GO:0007091">
    <property type="term" value="P:metaphase/anaphase transition of mitotic cell cycle"/>
    <property type="evidence" value="ECO:0007669"/>
    <property type="project" value="TreeGrafter"/>
</dbReference>
<feature type="domain" description="Cullin family profile" evidence="8">
    <location>
        <begin position="636"/>
        <end position="855"/>
    </location>
</feature>
<dbReference type="PANTHER" id="PTHR45957">
    <property type="entry name" value="ANAPHASE-PROMOTING COMPLEX SUBUNIT 2"/>
    <property type="match status" value="1"/>
</dbReference>
<dbReference type="Gene3D" id="1.10.10.10">
    <property type="entry name" value="Winged helix-like DNA-binding domain superfamily/Winged helix DNA-binding domain"/>
    <property type="match status" value="1"/>
</dbReference>
<evidence type="ECO:0000313" key="9">
    <source>
        <dbReference type="EMBL" id="GAV03513.1"/>
    </source>
</evidence>
<dbReference type="SUPFAM" id="SSF46785">
    <property type="entry name" value="Winged helix' DNA-binding domain"/>
    <property type="match status" value="1"/>
</dbReference>
<dbReference type="Pfam" id="PF25773">
    <property type="entry name" value="TPR_ANAPC2"/>
    <property type="match status" value="1"/>
</dbReference>
<dbReference type="GO" id="GO:0070979">
    <property type="term" value="P:protein K11-linked ubiquitination"/>
    <property type="evidence" value="ECO:0007669"/>
    <property type="project" value="TreeGrafter"/>
</dbReference>